<keyword evidence="2" id="KW-1185">Reference proteome</keyword>
<sequence>MRVGFIGDVVGRPGRKLIQMHLRALKERHRLDYVIANTENASHGFGLSIKNAHELFNAGVDMMSGGNHSWDKKEILPLLETHPILRPVNYPKGVPGCGVGYLRSQNYTLAVINVMGHYTMPMCDNPFISTLETLETLEPHDGVLIDFHAEATSEKRALFALLKGKVSAIIGTHTHVGTDDLMVEQGTAYLSDIGLTGCRDNVIGMDAAAPLKRFLTGLPASFEVPNRCKGILQMVVMDFASMGCQEAYKIKLYDDTPIITQAWHEA</sequence>
<accession>A0ABS2WR75</accession>
<dbReference type="PANTHER" id="PTHR36303">
    <property type="entry name" value="2',3'-CYCLIC-NUCLEOTIDE 2'-PHOSPHODIESTERASE"/>
    <property type="match status" value="1"/>
</dbReference>
<dbReference type="InterPro" id="IPR005235">
    <property type="entry name" value="YmdB-like"/>
</dbReference>
<proteinExistence type="predicted"/>
<protein>
    <submittedName>
        <fullName evidence="1">YmdB family metallophosphoesterase</fullName>
    </submittedName>
</protein>
<dbReference type="RefSeq" id="WP_205458438.1">
    <property type="nucleotide sequence ID" value="NZ_JAFHKK010000005.1"/>
</dbReference>
<dbReference type="Gene3D" id="3.60.21.10">
    <property type="match status" value="1"/>
</dbReference>
<dbReference type="SUPFAM" id="SSF56300">
    <property type="entry name" value="Metallo-dependent phosphatases"/>
    <property type="match status" value="1"/>
</dbReference>
<reference evidence="1 2" key="1">
    <citation type="submission" date="2021-02" db="EMBL/GenBank/DDBJ databases">
        <title>Sulfurospirillum tamanensis sp. nov.</title>
        <authorList>
            <person name="Frolova A."/>
            <person name="Merkel A."/>
            <person name="Slobodkin A."/>
        </authorList>
    </citation>
    <scope>NUCLEOTIDE SEQUENCE [LARGE SCALE GENOMIC DNA]</scope>
    <source>
        <strain evidence="1 2">T05b</strain>
    </source>
</reference>
<dbReference type="PIRSF" id="PIRSF004789">
    <property type="entry name" value="DR1281"/>
    <property type="match status" value="1"/>
</dbReference>
<dbReference type="Proteomes" id="UP000703590">
    <property type="component" value="Unassembled WGS sequence"/>
</dbReference>
<dbReference type="InterPro" id="IPR029052">
    <property type="entry name" value="Metallo-depent_PP-like"/>
</dbReference>
<comment type="caution">
    <text evidence="1">The sequence shown here is derived from an EMBL/GenBank/DDBJ whole genome shotgun (WGS) entry which is preliminary data.</text>
</comment>
<evidence type="ECO:0000313" key="2">
    <source>
        <dbReference type="Proteomes" id="UP000703590"/>
    </source>
</evidence>
<organism evidence="1 2">
    <name type="scientific">Sulfurospirillum tamanense</name>
    <dbReference type="NCBI Taxonomy" id="2813362"/>
    <lineage>
        <taxon>Bacteria</taxon>
        <taxon>Pseudomonadati</taxon>
        <taxon>Campylobacterota</taxon>
        <taxon>Epsilonproteobacteria</taxon>
        <taxon>Campylobacterales</taxon>
        <taxon>Sulfurospirillaceae</taxon>
        <taxon>Sulfurospirillum</taxon>
    </lineage>
</organism>
<reference evidence="1 2" key="3">
    <citation type="submission" date="2021-02" db="EMBL/GenBank/DDBJ databases">
        <authorList>
            <person name="Merkel A.Y."/>
        </authorList>
    </citation>
    <scope>NUCLEOTIDE SEQUENCE [LARGE SCALE GENOMIC DNA]</scope>
    <source>
        <strain evidence="1 2">T05b</strain>
    </source>
</reference>
<dbReference type="Pfam" id="PF13277">
    <property type="entry name" value="YmdB"/>
    <property type="match status" value="1"/>
</dbReference>
<gene>
    <name evidence="1" type="ORF">JWV37_03785</name>
</gene>
<name>A0ABS2WR75_9BACT</name>
<dbReference type="PANTHER" id="PTHR36303:SF1">
    <property type="entry name" value="2',3'-CYCLIC-NUCLEOTIDE 2'-PHOSPHODIESTERASE"/>
    <property type="match status" value="1"/>
</dbReference>
<dbReference type="EMBL" id="JAFHKK010000005">
    <property type="protein sequence ID" value="MBN2963893.1"/>
    <property type="molecule type" value="Genomic_DNA"/>
</dbReference>
<evidence type="ECO:0000313" key="1">
    <source>
        <dbReference type="EMBL" id="MBN2963893.1"/>
    </source>
</evidence>
<reference evidence="2" key="2">
    <citation type="submission" date="2021-02" db="EMBL/GenBank/DDBJ databases">
        <title>Sulfurospirillum tamanensis sp. nov.</title>
        <authorList>
            <person name="Merkel A.Y."/>
        </authorList>
    </citation>
    <scope>NUCLEOTIDE SEQUENCE [LARGE SCALE GENOMIC DNA]</scope>
    <source>
        <strain evidence="2">T05b</strain>
    </source>
</reference>